<accession>A0ABX1G3H1</accession>
<name>A0ABX1G3H1_9MICC</name>
<proteinExistence type="predicted"/>
<dbReference type="RefSeq" id="WP_168151009.1">
    <property type="nucleotide sequence ID" value="NZ_JAAWVT010000001.1"/>
</dbReference>
<evidence type="ECO:0000313" key="1">
    <source>
        <dbReference type="EMBL" id="NKG20156.1"/>
    </source>
</evidence>
<comment type="caution">
    <text evidence="1">The sequence shown here is derived from an EMBL/GenBank/DDBJ whole genome shotgun (WGS) entry which is preliminary data.</text>
</comment>
<organism evidence="1 2">
    <name type="scientific">Paeniglutamicibacter terrestris</name>
    <dbReference type="NCBI Taxonomy" id="2723403"/>
    <lineage>
        <taxon>Bacteria</taxon>
        <taxon>Bacillati</taxon>
        <taxon>Actinomycetota</taxon>
        <taxon>Actinomycetes</taxon>
        <taxon>Micrococcales</taxon>
        <taxon>Micrococcaceae</taxon>
        <taxon>Paeniglutamicibacter</taxon>
    </lineage>
</organism>
<dbReference type="Proteomes" id="UP000746595">
    <property type="component" value="Unassembled WGS sequence"/>
</dbReference>
<protein>
    <submittedName>
        <fullName evidence="1">Uncharacterized protein</fullName>
    </submittedName>
</protein>
<keyword evidence="2" id="KW-1185">Reference proteome</keyword>
<dbReference type="EMBL" id="JAAWVT010000001">
    <property type="protein sequence ID" value="NKG20156.1"/>
    <property type="molecule type" value="Genomic_DNA"/>
</dbReference>
<evidence type="ECO:0000313" key="2">
    <source>
        <dbReference type="Proteomes" id="UP000746595"/>
    </source>
</evidence>
<gene>
    <name evidence="1" type="ORF">HED64_05430</name>
</gene>
<sequence>MGQPPEVHRLWVYTDRFRCAILVFTGATGGNADEQWIYTDRLAAGDR</sequence>
<reference evidence="1 2" key="1">
    <citation type="submission" date="2020-04" db="EMBL/GenBank/DDBJ databases">
        <title>Paeniglutamicibacter sp. ANT13_2, a novel actinomycete isolated from sediment in Antarctica.</title>
        <authorList>
            <person name="Sakdapetsiri C."/>
            <person name="Pinyakong O."/>
        </authorList>
    </citation>
    <scope>NUCLEOTIDE SEQUENCE [LARGE SCALE GENOMIC DNA]</scope>
    <source>
        <strain evidence="1 2">ANT13_2</strain>
    </source>
</reference>